<sequence>MIKYIKVPTALVSGDCTQSSLRLEGGTVIESCIHSMGSSGTMFLEEHMLMMVLDGTVTLHYGKQTYVVGKHEMILLRKATVVSYEKEGNPDNADIFDSQMFCLKDELLKEFLTMQHVNIPRMTEEIRNTVNPMSDCLVAFAHSLKPYFNAPASVNPGLLKLKIMEMLYDVSECSKNIFRQILQLRQPVRTDIRQVVEQHYASPITLPELAYLSGRSLSSFKRDFQSTYNMPPAQWIREHRLSRAKEMLQNTAMSVSDVCYSLGFENPTHFSRIFKDHYGMPPSELLNKKSILN</sequence>
<evidence type="ECO:0000313" key="6">
    <source>
        <dbReference type="Proteomes" id="UP000533637"/>
    </source>
</evidence>
<evidence type="ECO:0000256" key="2">
    <source>
        <dbReference type="ARBA" id="ARBA00023125"/>
    </source>
</evidence>
<keyword evidence="3" id="KW-0804">Transcription</keyword>
<proteinExistence type="predicted"/>
<dbReference type="EMBL" id="JACHOC010000001">
    <property type="protein sequence ID" value="MBB4620135.1"/>
    <property type="molecule type" value="Genomic_DNA"/>
</dbReference>
<dbReference type="SMART" id="SM00342">
    <property type="entry name" value="HTH_ARAC"/>
    <property type="match status" value="1"/>
</dbReference>
<dbReference type="PROSITE" id="PS00041">
    <property type="entry name" value="HTH_ARAC_FAMILY_1"/>
    <property type="match status" value="1"/>
</dbReference>
<dbReference type="Proteomes" id="UP000533637">
    <property type="component" value="Unassembled WGS sequence"/>
</dbReference>
<dbReference type="PANTHER" id="PTHR43280:SF2">
    <property type="entry name" value="HTH-TYPE TRANSCRIPTIONAL REGULATOR EXSA"/>
    <property type="match status" value="1"/>
</dbReference>
<keyword evidence="2" id="KW-0238">DNA-binding</keyword>
<evidence type="ECO:0000259" key="4">
    <source>
        <dbReference type="PROSITE" id="PS01124"/>
    </source>
</evidence>
<dbReference type="PRINTS" id="PR00032">
    <property type="entry name" value="HTHARAC"/>
</dbReference>
<dbReference type="InterPro" id="IPR018062">
    <property type="entry name" value="HTH_AraC-typ_CS"/>
</dbReference>
<evidence type="ECO:0000256" key="1">
    <source>
        <dbReference type="ARBA" id="ARBA00023015"/>
    </source>
</evidence>
<keyword evidence="1" id="KW-0805">Transcription regulation</keyword>
<dbReference type="InterPro" id="IPR020449">
    <property type="entry name" value="Tscrpt_reg_AraC-type_HTH"/>
</dbReference>
<dbReference type="InterPro" id="IPR009057">
    <property type="entry name" value="Homeodomain-like_sf"/>
</dbReference>
<comment type="caution">
    <text evidence="5">The sequence shown here is derived from an EMBL/GenBank/DDBJ whole genome shotgun (WGS) entry which is preliminary data.</text>
</comment>
<feature type="domain" description="HTH araC/xylS-type" evidence="4">
    <location>
        <begin position="190"/>
        <end position="288"/>
    </location>
</feature>
<dbReference type="Pfam" id="PF12833">
    <property type="entry name" value="HTH_18"/>
    <property type="match status" value="1"/>
</dbReference>
<organism evidence="5 6">
    <name type="scientific">Parabacteroides faecis</name>
    <dbReference type="NCBI Taxonomy" id="1217282"/>
    <lineage>
        <taxon>Bacteria</taxon>
        <taxon>Pseudomonadati</taxon>
        <taxon>Bacteroidota</taxon>
        <taxon>Bacteroidia</taxon>
        <taxon>Bacteroidales</taxon>
        <taxon>Tannerellaceae</taxon>
        <taxon>Parabacteroides</taxon>
    </lineage>
</organism>
<accession>A0ABR6KF45</accession>
<dbReference type="PANTHER" id="PTHR43280">
    <property type="entry name" value="ARAC-FAMILY TRANSCRIPTIONAL REGULATOR"/>
    <property type="match status" value="1"/>
</dbReference>
<dbReference type="PROSITE" id="PS01124">
    <property type="entry name" value="HTH_ARAC_FAMILY_2"/>
    <property type="match status" value="1"/>
</dbReference>
<keyword evidence="6" id="KW-1185">Reference proteome</keyword>
<name>A0ABR6KF45_9BACT</name>
<dbReference type="Gene3D" id="1.10.10.60">
    <property type="entry name" value="Homeodomain-like"/>
    <property type="match status" value="2"/>
</dbReference>
<dbReference type="InterPro" id="IPR018060">
    <property type="entry name" value="HTH_AraC"/>
</dbReference>
<gene>
    <name evidence="5" type="ORF">GGQ57_000009</name>
</gene>
<dbReference type="RefSeq" id="WP_183668118.1">
    <property type="nucleotide sequence ID" value="NZ_BMPB01000006.1"/>
</dbReference>
<dbReference type="InterPro" id="IPR054015">
    <property type="entry name" value="ExsA-like_N"/>
</dbReference>
<reference evidence="5 6" key="1">
    <citation type="submission" date="2020-08" db="EMBL/GenBank/DDBJ databases">
        <title>Genomic Encyclopedia of Type Strains, Phase IV (KMG-IV): sequencing the most valuable type-strain genomes for metagenomic binning, comparative biology and taxonomic classification.</title>
        <authorList>
            <person name="Goeker M."/>
        </authorList>
    </citation>
    <scope>NUCLEOTIDE SEQUENCE [LARGE SCALE GENOMIC DNA]</scope>
    <source>
        <strain evidence="5 6">DSM 102983</strain>
    </source>
</reference>
<evidence type="ECO:0000256" key="3">
    <source>
        <dbReference type="ARBA" id="ARBA00023163"/>
    </source>
</evidence>
<dbReference type="Pfam" id="PF22200">
    <property type="entry name" value="ExsA_N"/>
    <property type="match status" value="1"/>
</dbReference>
<protein>
    <submittedName>
        <fullName evidence="5">AraC-like DNA-binding protein</fullName>
    </submittedName>
</protein>
<dbReference type="SUPFAM" id="SSF46689">
    <property type="entry name" value="Homeodomain-like"/>
    <property type="match status" value="2"/>
</dbReference>
<evidence type="ECO:0000313" key="5">
    <source>
        <dbReference type="EMBL" id="MBB4620135.1"/>
    </source>
</evidence>